<dbReference type="EMBL" id="OC318488">
    <property type="protein sequence ID" value="CAD7402207.1"/>
    <property type="molecule type" value="Genomic_DNA"/>
</dbReference>
<protein>
    <submittedName>
        <fullName evidence="1">Uncharacterized protein</fullName>
    </submittedName>
</protein>
<gene>
    <name evidence="1" type="ORF">TCEB3V08_LOCUS6372</name>
</gene>
<organism evidence="1">
    <name type="scientific">Timema cristinae</name>
    <name type="common">Walking stick</name>
    <dbReference type="NCBI Taxonomy" id="61476"/>
    <lineage>
        <taxon>Eukaryota</taxon>
        <taxon>Metazoa</taxon>
        <taxon>Ecdysozoa</taxon>
        <taxon>Arthropoda</taxon>
        <taxon>Hexapoda</taxon>
        <taxon>Insecta</taxon>
        <taxon>Pterygota</taxon>
        <taxon>Neoptera</taxon>
        <taxon>Polyneoptera</taxon>
        <taxon>Phasmatodea</taxon>
        <taxon>Timematodea</taxon>
        <taxon>Timematoidea</taxon>
        <taxon>Timematidae</taxon>
        <taxon>Timema</taxon>
    </lineage>
</organism>
<reference evidence="1" key="1">
    <citation type="submission" date="2020-11" db="EMBL/GenBank/DDBJ databases">
        <authorList>
            <person name="Tran Van P."/>
        </authorList>
    </citation>
    <scope>NUCLEOTIDE SEQUENCE</scope>
</reference>
<dbReference type="AlphaFoldDB" id="A0A7R9CVE2"/>
<proteinExistence type="predicted"/>
<name>A0A7R9CVE2_TIMCR</name>
<evidence type="ECO:0000313" key="1">
    <source>
        <dbReference type="EMBL" id="CAD7402207.1"/>
    </source>
</evidence>
<accession>A0A7R9CVE2</accession>
<sequence length="459" mass="51009">MESSISVLETCYGELFYRCQTLEDEEEDAVSLYSCEYPSNGEKTGASSTPNVWENRLRFRKSLSCTESWVDASIQYTKVQTRSPSSACDGVRHKLENVSTTKLSDIEPNQNTIREKSLCDNSTALGEHLLCENGSILTSDSPIRVITCLNQVSDKPLVYKTLEDTDDQAELLKSDCFGSHLSREKLNRSNSEQPLIESILSPESVSAMYLNKLHSDLSEAKGDNSEGCTGIPSGRPNACKYSEKHKVGSWASFASLDNGNIRLKESSQKKEQFSLKRSNDASISSSCKKQKLVEEIEARVLSALSEESPSRSSIDLNTSNVKNAHIDAKKMSSTNSPAVPKVWPNVSLPPYEHRDIVSSNGNSPLISKCTDRNKCTLEKEDPQNINFSPEEFIHSDPARNRSAATSKCKTRHTDKIKNSSEINCSQVILDSEIAKKHKVTRKLSGWFCRSEKSKPIDNT</sequence>